<dbReference type="Proteomes" id="UP001066276">
    <property type="component" value="Chromosome 3_2"/>
</dbReference>
<feature type="compositionally biased region" description="Acidic residues" evidence="1">
    <location>
        <begin position="67"/>
        <end position="88"/>
    </location>
</feature>
<dbReference type="EMBL" id="JANPWB010000006">
    <property type="protein sequence ID" value="KAJ1177295.1"/>
    <property type="molecule type" value="Genomic_DNA"/>
</dbReference>
<sequence>MKGETTQGLARESHYASGADRRVTRGHFGKRLTFQHTRQPGRRGLLQGDARRRGKEGEAERRALREDNEEDVEVGQSTEEEEVEGAEESSERSSEAERTWEMEIPAEDGQTPQDAKFACHVPGGT</sequence>
<feature type="compositionally biased region" description="Basic and acidic residues" evidence="1">
    <location>
        <begin position="89"/>
        <end position="101"/>
    </location>
</feature>
<evidence type="ECO:0000313" key="2">
    <source>
        <dbReference type="EMBL" id="KAJ1177295.1"/>
    </source>
</evidence>
<proteinExistence type="predicted"/>
<feature type="region of interest" description="Disordered" evidence="1">
    <location>
        <begin position="1"/>
        <end position="125"/>
    </location>
</feature>
<name>A0AAV7TKV0_PLEWA</name>
<gene>
    <name evidence="2" type="ORF">NDU88_002554</name>
</gene>
<protein>
    <submittedName>
        <fullName evidence="2">Uncharacterized protein</fullName>
    </submittedName>
</protein>
<evidence type="ECO:0000313" key="3">
    <source>
        <dbReference type="Proteomes" id="UP001066276"/>
    </source>
</evidence>
<reference evidence="2" key="1">
    <citation type="journal article" date="2022" name="bioRxiv">
        <title>Sequencing and chromosome-scale assembly of the giantPleurodeles waltlgenome.</title>
        <authorList>
            <person name="Brown T."/>
            <person name="Elewa A."/>
            <person name="Iarovenko S."/>
            <person name="Subramanian E."/>
            <person name="Araus A.J."/>
            <person name="Petzold A."/>
            <person name="Susuki M."/>
            <person name="Suzuki K.-i.T."/>
            <person name="Hayashi T."/>
            <person name="Toyoda A."/>
            <person name="Oliveira C."/>
            <person name="Osipova E."/>
            <person name="Leigh N.D."/>
            <person name="Simon A."/>
            <person name="Yun M.H."/>
        </authorList>
    </citation>
    <scope>NUCLEOTIDE SEQUENCE</scope>
    <source>
        <strain evidence="2">20211129_DDA</strain>
        <tissue evidence="2">Liver</tissue>
    </source>
</reference>
<organism evidence="2 3">
    <name type="scientific">Pleurodeles waltl</name>
    <name type="common">Iberian ribbed newt</name>
    <dbReference type="NCBI Taxonomy" id="8319"/>
    <lineage>
        <taxon>Eukaryota</taxon>
        <taxon>Metazoa</taxon>
        <taxon>Chordata</taxon>
        <taxon>Craniata</taxon>
        <taxon>Vertebrata</taxon>
        <taxon>Euteleostomi</taxon>
        <taxon>Amphibia</taxon>
        <taxon>Batrachia</taxon>
        <taxon>Caudata</taxon>
        <taxon>Salamandroidea</taxon>
        <taxon>Salamandridae</taxon>
        <taxon>Pleurodelinae</taxon>
        <taxon>Pleurodeles</taxon>
    </lineage>
</organism>
<feature type="compositionally biased region" description="Basic and acidic residues" evidence="1">
    <location>
        <begin position="49"/>
        <end position="66"/>
    </location>
</feature>
<evidence type="ECO:0000256" key="1">
    <source>
        <dbReference type="SAM" id="MobiDB-lite"/>
    </source>
</evidence>
<keyword evidence="3" id="KW-1185">Reference proteome</keyword>
<dbReference type="AlphaFoldDB" id="A0AAV7TKV0"/>
<comment type="caution">
    <text evidence="2">The sequence shown here is derived from an EMBL/GenBank/DDBJ whole genome shotgun (WGS) entry which is preliminary data.</text>
</comment>
<feature type="compositionally biased region" description="Basic and acidic residues" evidence="1">
    <location>
        <begin position="11"/>
        <end position="23"/>
    </location>
</feature>
<accession>A0AAV7TKV0</accession>